<comment type="caution">
    <text evidence="12">The sequence shown here is derived from an EMBL/GenBank/DDBJ whole genome shotgun (WGS) entry which is preliminary data.</text>
</comment>
<dbReference type="PANTHER" id="PTHR43394">
    <property type="entry name" value="ATP-DEPENDENT PERMEASE MDL1, MITOCHONDRIAL"/>
    <property type="match status" value="1"/>
</dbReference>
<keyword evidence="8 9" id="KW-0472">Membrane</keyword>
<evidence type="ECO:0000313" key="13">
    <source>
        <dbReference type="Proteomes" id="UP000050502"/>
    </source>
</evidence>
<dbReference type="InterPro" id="IPR017871">
    <property type="entry name" value="ABC_transporter-like_CS"/>
</dbReference>
<keyword evidence="4 9" id="KW-0812">Transmembrane</keyword>
<dbReference type="PANTHER" id="PTHR43394:SF1">
    <property type="entry name" value="ATP-BINDING CASSETTE SUB-FAMILY B MEMBER 10, MITOCHONDRIAL"/>
    <property type="match status" value="1"/>
</dbReference>
<dbReference type="InterPro" id="IPR036640">
    <property type="entry name" value="ABC1_TM_sf"/>
</dbReference>
<evidence type="ECO:0000256" key="7">
    <source>
        <dbReference type="ARBA" id="ARBA00022989"/>
    </source>
</evidence>
<evidence type="ECO:0000256" key="1">
    <source>
        <dbReference type="ARBA" id="ARBA00004651"/>
    </source>
</evidence>
<feature type="transmembrane region" description="Helical" evidence="9">
    <location>
        <begin position="244"/>
        <end position="264"/>
    </location>
</feature>
<evidence type="ECO:0000256" key="9">
    <source>
        <dbReference type="SAM" id="Phobius"/>
    </source>
</evidence>
<name>A0A0P6XUT2_9CHLR</name>
<keyword evidence="6" id="KW-0067">ATP-binding</keyword>
<evidence type="ECO:0000313" key="12">
    <source>
        <dbReference type="EMBL" id="KPL87173.1"/>
    </source>
</evidence>
<evidence type="ECO:0000256" key="3">
    <source>
        <dbReference type="ARBA" id="ARBA00022475"/>
    </source>
</evidence>
<evidence type="ECO:0000256" key="4">
    <source>
        <dbReference type="ARBA" id="ARBA00022692"/>
    </source>
</evidence>
<dbReference type="SUPFAM" id="SSF90123">
    <property type="entry name" value="ABC transporter transmembrane region"/>
    <property type="match status" value="1"/>
</dbReference>
<feature type="transmembrane region" description="Helical" evidence="9">
    <location>
        <begin position="24"/>
        <end position="44"/>
    </location>
</feature>
<evidence type="ECO:0000259" key="10">
    <source>
        <dbReference type="PROSITE" id="PS50893"/>
    </source>
</evidence>
<feature type="transmembrane region" description="Helical" evidence="9">
    <location>
        <begin position="163"/>
        <end position="183"/>
    </location>
</feature>
<keyword evidence="7 9" id="KW-1133">Transmembrane helix</keyword>
<keyword evidence="2" id="KW-0813">Transport</keyword>
<dbReference type="InterPro" id="IPR011527">
    <property type="entry name" value="ABC1_TM_dom"/>
</dbReference>
<sequence>MVRISVGTLRRLLQAIFAYPRQLALAYGAMLTVTALNLLVPWIVRDVIDRGLLAGETRVLLMSALFILGIAVVRSAAGYAMMFYGQWLSFRVAYDLRRRLYEHLQRLSFDFFDRAQTGDLMSRLTGDVEQTQRFTGTGLLQLINVAILLIGIVVVLVRANATLALVALAPLPVLVGITVRLGARLRGMSHAVQERLGRISSVMQESLTGIRVVKAFAREPYELQKFREQNEQFYRQRVALVNTWANNFSFMSFLIALSIGLVLLFGGRQVLAGTMTVGTLFAFISYLSQLNAPVRQLGFLVARAADATASAERIFEVLDTAPTIEDAPDARELSTMRGEVVFEHVSFAYHDGVPVLHDVSFRVPPGRVVGVVGPTGSGKSTVVSLIPRFYDVSAGRVLVDGYDVRQLKLASLRRHIGMVLQDSFLFSTTVRENIAFGRPDASEEEIIAAAKAAAAHDFIMELPHGYETVLGERGVTLSGGQRQRIAIARALLQDPRILILDDSLSAVDTETEHAIRQALNRLMEGRTTFIIAQRLLAVQHADFILVFDEGRLVEQGTHAELLAKQGLYAHMYDLQLRAQEEYAALSRGDTPKHDPRDSFGRN</sequence>
<gene>
    <name evidence="12" type="ORF">SE16_11595</name>
</gene>
<evidence type="ECO:0000256" key="2">
    <source>
        <dbReference type="ARBA" id="ARBA00022448"/>
    </source>
</evidence>
<dbReference type="PROSITE" id="PS50929">
    <property type="entry name" value="ABC_TM1F"/>
    <property type="match status" value="1"/>
</dbReference>
<dbReference type="EMBL" id="LGKN01000006">
    <property type="protein sequence ID" value="KPL87173.1"/>
    <property type="molecule type" value="Genomic_DNA"/>
</dbReference>
<keyword evidence="5" id="KW-0547">Nucleotide-binding</keyword>
<dbReference type="OrthoDB" id="9770415at2"/>
<evidence type="ECO:0000256" key="8">
    <source>
        <dbReference type="ARBA" id="ARBA00023136"/>
    </source>
</evidence>
<evidence type="ECO:0000259" key="11">
    <source>
        <dbReference type="PROSITE" id="PS50929"/>
    </source>
</evidence>
<feature type="transmembrane region" description="Helical" evidence="9">
    <location>
        <begin position="139"/>
        <end position="157"/>
    </location>
</feature>
<dbReference type="PROSITE" id="PS00211">
    <property type="entry name" value="ABC_TRANSPORTER_1"/>
    <property type="match status" value="1"/>
</dbReference>
<dbReference type="PROSITE" id="PS50893">
    <property type="entry name" value="ABC_TRANSPORTER_2"/>
    <property type="match status" value="1"/>
</dbReference>
<dbReference type="Gene3D" id="1.20.1560.10">
    <property type="entry name" value="ABC transporter type 1, transmembrane domain"/>
    <property type="match status" value="1"/>
</dbReference>
<proteinExistence type="predicted"/>
<dbReference type="Proteomes" id="UP000050502">
    <property type="component" value="Unassembled WGS sequence"/>
</dbReference>
<protein>
    <submittedName>
        <fullName evidence="12">ABC transporter</fullName>
    </submittedName>
</protein>
<dbReference type="RefSeq" id="WP_054492294.1">
    <property type="nucleotide sequence ID" value="NZ_BBZA01000051.1"/>
</dbReference>
<dbReference type="InterPro" id="IPR027417">
    <property type="entry name" value="P-loop_NTPase"/>
</dbReference>
<dbReference type="Pfam" id="PF00005">
    <property type="entry name" value="ABC_tran"/>
    <property type="match status" value="1"/>
</dbReference>
<feature type="domain" description="ABC transmembrane type-1" evidence="11">
    <location>
        <begin position="29"/>
        <end position="306"/>
    </location>
</feature>
<dbReference type="InterPro" id="IPR003439">
    <property type="entry name" value="ABC_transporter-like_ATP-bd"/>
</dbReference>
<evidence type="ECO:0000256" key="6">
    <source>
        <dbReference type="ARBA" id="ARBA00022840"/>
    </source>
</evidence>
<dbReference type="GO" id="GO:0016887">
    <property type="term" value="F:ATP hydrolysis activity"/>
    <property type="evidence" value="ECO:0007669"/>
    <property type="project" value="InterPro"/>
</dbReference>
<accession>A0A0P6XUT2</accession>
<dbReference type="CDD" id="cd18542">
    <property type="entry name" value="ABC_6TM_YknU_like"/>
    <property type="match status" value="1"/>
</dbReference>
<dbReference type="InterPro" id="IPR039421">
    <property type="entry name" value="Type_1_exporter"/>
</dbReference>
<keyword evidence="3" id="KW-1003">Cell membrane</keyword>
<dbReference type="GO" id="GO:0015421">
    <property type="term" value="F:ABC-type oligopeptide transporter activity"/>
    <property type="evidence" value="ECO:0007669"/>
    <property type="project" value="TreeGrafter"/>
</dbReference>
<dbReference type="SUPFAM" id="SSF52540">
    <property type="entry name" value="P-loop containing nucleoside triphosphate hydrolases"/>
    <property type="match status" value="1"/>
</dbReference>
<dbReference type="SMART" id="SM00382">
    <property type="entry name" value="AAA"/>
    <property type="match status" value="1"/>
</dbReference>
<evidence type="ECO:0000256" key="5">
    <source>
        <dbReference type="ARBA" id="ARBA00022741"/>
    </source>
</evidence>
<organism evidence="12 13">
    <name type="scientific">Ardenticatena maritima</name>
    <dbReference type="NCBI Taxonomy" id="872965"/>
    <lineage>
        <taxon>Bacteria</taxon>
        <taxon>Bacillati</taxon>
        <taxon>Chloroflexota</taxon>
        <taxon>Ardenticatenia</taxon>
        <taxon>Ardenticatenales</taxon>
        <taxon>Ardenticatenaceae</taxon>
        <taxon>Ardenticatena</taxon>
    </lineage>
</organism>
<dbReference type="FunFam" id="3.40.50.300:FF:000221">
    <property type="entry name" value="Multidrug ABC transporter ATP-binding protein"/>
    <property type="match status" value="1"/>
</dbReference>
<dbReference type="Pfam" id="PF00664">
    <property type="entry name" value="ABC_membrane"/>
    <property type="match status" value="1"/>
</dbReference>
<dbReference type="GO" id="GO:0005886">
    <property type="term" value="C:plasma membrane"/>
    <property type="evidence" value="ECO:0007669"/>
    <property type="project" value="UniProtKB-SubCell"/>
</dbReference>
<reference evidence="12 13" key="1">
    <citation type="submission" date="2015-07" db="EMBL/GenBank/DDBJ databases">
        <title>Whole genome sequence of Ardenticatena maritima DSM 23922.</title>
        <authorList>
            <person name="Hemp J."/>
            <person name="Ward L.M."/>
            <person name="Pace L.A."/>
            <person name="Fischer W.W."/>
        </authorList>
    </citation>
    <scope>NUCLEOTIDE SEQUENCE [LARGE SCALE GENOMIC DNA]</scope>
    <source>
        <strain evidence="12 13">110S</strain>
    </source>
</reference>
<feature type="domain" description="ABC transporter" evidence="10">
    <location>
        <begin position="340"/>
        <end position="574"/>
    </location>
</feature>
<feature type="transmembrane region" description="Helical" evidence="9">
    <location>
        <begin position="64"/>
        <end position="90"/>
    </location>
</feature>
<comment type="subcellular location">
    <subcellularLocation>
        <location evidence="1">Cell membrane</location>
        <topology evidence="1">Multi-pass membrane protein</topology>
    </subcellularLocation>
</comment>
<dbReference type="Gene3D" id="3.40.50.300">
    <property type="entry name" value="P-loop containing nucleotide triphosphate hydrolases"/>
    <property type="match status" value="1"/>
</dbReference>
<dbReference type="AlphaFoldDB" id="A0A0P6XUT2"/>
<dbReference type="GO" id="GO:0005524">
    <property type="term" value="F:ATP binding"/>
    <property type="evidence" value="ECO:0007669"/>
    <property type="project" value="UniProtKB-KW"/>
</dbReference>
<dbReference type="InterPro" id="IPR003593">
    <property type="entry name" value="AAA+_ATPase"/>
</dbReference>